<dbReference type="Proteomes" id="UP000243778">
    <property type="component" value="Unassembled WGS sequence"/>
</dbReference>
<evidence type="ECO:0000256" key="3">
    <source>
        <dbReference type="SAM" id="SignalP"/>
    </source>
</evidence>
<feature type="signal peptide" evidence="3">
    <location>
        <begin position="1"/>
        <end position="22"/>
    </location>
</feature>
<dbReference type="InterPro" id="IPR050300">
    <property type="entry name" value="GDXG_lipolytic_enzyme"/>
</dbReference>
<keyword evidence="2" id="KW-0378">Hydrolase</keyword>
<dbReference type="SUPFAM" id="SSF53474">
    <property type="entry name" value="alpha/beta-Hydrolases"/>
    <property type="match status" value="1"/>
</dbReference>
<dbReference type="PANTHER" id="PTHR48081">
    <property type="entry name" value="AB HYDROLASE SUPERFAMILY PROTEIN C4A8.06C"/>
    <property type="match status" value="1"/>
</dbReference>
<organism evidence="5 6">
    <name type="scientific">Pseudomonas kuykendallii</name>
    <dbReference type="NCBI Taxonomy" id="1007099"/>
    <lineage>
        <taxon>Bacteria</taxon>
        <taxon>Pseudomonadati</taxon>
        <taxon>Pseudomonadota</taxon>
        <taxon>Gammaproteobacteria</taxon>
        <taxon>Pseudomonadales</taxon>
        <taxon>Pseudomonadaceae</taxon>
        <taxon>Pseudomonas</taxon>
    </lineage>
</organism>
<dbReference type="Pfam" id="PF07859">
    <property type="entry name" value="Abhydrolase_3"/>
    <property type="match status" value="1"/>
</dbReference>
<name>A0A1H2ZAJ2_9PSED</name>
<keyword evidence="6" id="KW-1185">Reference proteome</keyword>
<dbReference type="RefSeq" id="WP_090227859.1">
    <property type="nucleotide sequence ID" value="NZ_FNNU01000003.1"/>
</dbReference>
<evidence type="ECO:0000256" key="1">
    <source>
        <dbReference type="ARBA" id="ARBA00010515"/>
    </source>
</evidence>
<sequence>MNRVQKVLSVTLLALSVGNAFGADNVVAEHQTQAFLDALAAGGGKPLEQLSPKDARAVLTGAQASVKVDLSGTEVSERTIRADGQDIRLTIVRPAKVKGELPVFMYFHGGGWVLGDYPTHARLIRDLVVGSGAVAVYVDYTPSPEAHYPTAINQAYAATRWVAEHDKDIGVDGTRLAVAGNSVGGNMAAVVSLMAKEQNAPKLRFQLLLWPVTDARFDTGSYQQYAEGHFLTTGMMKWFWDSYTTDARQRAEIHASPLRASTEQLRGLPPALVQTAGLDVLRDEGEAYARKLDAAGVEVTAVRYNGMIHDYGLLNPLAGIPEVKAALRQAANELKTHLN</sequence>
<dbReference type="EMBL" id="FNNU01000003">
    <property type="protein sequence ID" value="SDX13864.1"/>
    <property type="molecule type" value="Genomic_DNA"/>
</dbReference>
<dbReference type="STRING" id="1007099.SAMN05216287_2210"/>
<gene>
    <name evidence="5" type="ORF">SAMN05216287_2210</name>
</gene>
<dbReference type="GO" id="GO:0016787">
    <property type="term" value="F:hydrolase activity"/>
    <property type="evidence" value="ECO:0007669"/>
    <property type="project" value="UniProtKB-KW"/>
</dbReference>
<keyword evidence="3" id="KW-0732">Signal</keyword>
<evidence type="ECO:0000259" key="4">
    <source>
        <dbReference type="Pfam" id="PF07859"/>
    </source>
</evidence>
<dbReference type="PROSITE" id="PS01173">
    <property type="entry name" value="LIPASE_GDXG_HIS"/>
    <property type="match status" value="1"/>
</dbReference>
<dbReference type="InterPro" id="IPR002168">
    <property type="entry name" value="Lipase_GDXG_HIS_AS"/>
</dbReference>
<reference evidence="6" key="1">
    <citation type="submission" date="2016-10" db="EMBL/GenBank/DDBJ databases">
        <authorList>
            <person name="Varghese N."/>
            <person name="Submissions S."/>
        </authorList>
    </citation>
    <scope>NUCLEOTIDE SEQUENCE [LARGE SCALE GENOMIC DNA]</scope>
    <source>
        <strain evidence="6">NRRL B-59562</strain>
    </source>
</reference>
<evidence type="ECO:0000313" key="5">
    <source>
        <dbReference type="EMBL" id="SDX13864.1"/>
    </source>
</evidence>
<feature type="chain" id="PRO_5017465879" evidence="3">
    <location>
        <begin position="23"/>
        <end position="339"/>
    </location>
</feature>
<dbReference type="Gene3D" id="3.40.50.1820">
    <property type="entry name" value="alpha/beta hydrolase"/>
    <property type="match status" value="1"/>
</dbReference>
<evidence type="ECO:0000256" key="2">
    <source>
        <dbReference type="ARBA" id="ARBA00022801"/>
    </source>
</evidence>
<dbReference type="AlphaFoldDB" id="A0A1H2ZAJ2"/>
<dbReference type="InterPro" id="IPR029058">
    <property type="entry name" value="AB_hydrolase_fold"/>
</dbReference>
<proteinExistence type="inferred from homology"/>
<accession>A0A1H2ZAJ2</accession>
<dbReference type="OrthoDB" id="9806180at2"/>
<dbReference type="InterPro" id="IPR013094">
    <property type="entry name" value="AB_hydrolase_3"/>
</dbReference>
<comment type="similarity">
    <text evidence="1">Belongs to the 'GDXG' lipolytic enzyme family.</text>
</comment>
<evidence type="ECO:0000313" key="6">
    <source>
        <dbReference type="Proteomes" id="UP000243778"/>
    </source>
</evidence>
<protein>
    <submittedName>
        <fullName evidence="5">Acetyl esterase/lipase</fullName>
    </submittedName>
</protein>
<dbReference type="PANTHER" id="PTHR48081:SF8">
    <property type="entry name" value="ALPHA_BETA HYDROLASE FOLD-3 DOMAIN-CONTAINING PROTEIN-RELATED"/>
    <property type="match status" value="1"/>
</dbReference>
<feature type="domain" description="Alpha/beta hydrolase fold-3" evidence="4">
    <location>
        <begin position="105"/>
        <end position="311"/>
    </location>
</feature>